<evidence type="ECO:0000313" key="10">
    <source>
        <dbReference type="EMBL" id="QTB90732.1"/>
    </source>
</evidence>
<evidence type="ECO:0000256" key="3">
    <source>
        <dbReference type="ARBA" id="ARBA00022741"/>
    </source>
</evidence>
<evidence type="ECO:0000256" key="7">
    <source>
        <dbReference type="ARBA" id="ARBA00048696"/>
    </source>
</evidence>
<dbReference type="InterPro" id="IPR036597">
    <property type="entry name" value="Fido-like_dom_sf"/>
</dbReference>
<comment type="catalytic activity">
    <reaction evidence="7">
        <text>L-tyrosyl-[protein] + ATP = O-(5'-adenylyl)-L-tyrosyl-[protein] + diphosphate</text>
        <dbReference type="Rhea" id="RHEA:54288"/>
        <dbReference type="Rhea" id="RHEA-COMP:10136"/>
        <dbReference type="Rhea" id="RHEA-COMP:13846"/>
        <dbReference type="ChEBI" id="CHEBI:30616"/>
        <dbReference type="ChEBI" id="CHEBI:33019"/>
        <dbReference type="ChEBI" id="CHEBI:46858"/>
        <dbReference type="ChEBI" id="CHEBI:83624"/>
        <dbReference type="EC" id="2.7.7.108"/>
    </reaction>
</comment>
<protein>
    <recommendedName>
        <fullName evidence="5">protein adenylyltransferase</fullName>
        <ecNumber evidence="5">2.7.7.108</ecNumber>
    </recommendedName>
</protein>
<organism evidence="10 11">
    <name type="scientific">Bifidobacterium saguini</name>
    <dbReference type="NCBI Taxonomy" id="762210"/>
    <lineage>
        <taxon>Bacteria</taxon>
        <taxon>Bacillati</taxon>
        <taxon>Actinomycetota</taxon>
        <taxon>Actinomycetes</taxon>
        <taxon>Bifidobacteriales</taxon>
        <taxon>Bifidobacteriaceae</taxon>
        <taxon>Bifidobacterium</taxon>
    </lineage>
</organism>
<evidence type="ECO:0000256" key="1">
    <source>
        <dbReference type="ARBA" id="ARBA00022679"/>
    </source>
</evidence>
<keyword evidence="3" id="KW-0547">Nucleotide-binding</keyword>
<comment type="catalytic activity">
    <reaction evidence="6">
        <text>L-threonyl-[protein] + ATP = 3-O-(5'-adenylyl)-L-threonyl-[protein] + diphosphate</text>
        <dbReference type="Rhea" id="RHEA:54292"/>
        <dbReference type="Rhea" id="RHEA-COMP:11060"/>
        <dbReference type="Rhea" id="RHEA-COMP:13847"/>
        <dbReference type="ChEBI" id="CHEBI:30013"/>
        <dbReference type="ChEBI" id="CHEBI:30616"/>
        <dbReference type="ChEBI" id="CHEBI:33019"/>
        <dbReference type="ChEBI" id="CHEBI:138113"/>
        <dbReference type="EC" id="2.7.7.108"/>
    </reaction>
</comment>
<reference evidence="10 11" key="1">
    <citation type="submission" date="2021-03" db="EMBL/GenBank/DDBJ databases">
        <title>Genome sequencing of Bifidobacterium saguini DSMZ 23967.</title>
        <authorList>
            <person name="Kim J."/>
        </authorList>
    </citation>
    <scope>NUCLEOTIDE SEQUENCE [LARGE SCALE GENOMIC DNA]</scope>
    <source>
        <strain evidence="10 11">DSMZ 23967</strain>
    </source>
</reference>
<sequence length="291" mass="33208">MANMIDGYQVPDPNGTRRSREYGWSVGFGLQRADGLTPSEYAYDVARRQVNGDISYNQAALEIAGYHIDHPEQAEHFEADIVSQRISELLQTTAFAFSSGALRMIHKRLFKGVLPREWTGEWRYENITKSEPVLHGETVQYSDYMWIEPTLDYDFSEEKKRQGGYQRTDRRQVADSVFSFLSGIWQIHPFREGNTRATAAFGILYLRFLGFDVGDEPFVRHSQYLRDALALANVSDPASRDDGPLHDFTQALLFDPSIRLASLRESENHETNGNETTALDTDQDPSPTRTR</sequence>
<feature type="region of interest" description="Disordered" evidence="8">
    <location>
        <begin position="265"/>
        <end position="291"/>
    </location>
</feature>
<evidence type="ECO:0000256" key="8">
    <source>
        <dbReference type="SAM" id="MobiDB-lite"/>
    </source>
</evidence>
<keyword evidence="11" id="KW-1185">Reference proteome</keyword>
<proteinExistence type="predicted"/>
<dbReference type="PANTHER" id="PTHR39560:SF1">
    <property type="entry name" value="PROTEIN ADENYLYLTRANSFERASE FIC-RELATED"/>
    <property type="match status" value="1"/>
</dbReference>
<gene>
    <name evidence="10" type="ORF">BSD967_10655</name>
</gene>
<dbReference type="InterPro" id="IPR033788">
    <property type="entry name" value="VbhA-like"/>
</dbReference>
<dbReference type="SUPFAM" id="SSF140931">
    <property type="entry name" value="Fic-like"/>
    <property type="match status" value="1"/>
</dbReference>
<evidence type="ECO:0000313" key="11">
    <source>
        <dbReference type="Proteomes" id="UP000663729"/>
    </source>
</evidence>
<dbReference type="Gene3D" id="1.10.3290.10">
    <property type="entry name" value="Fido-like domain"/>
    <property type="match status" value="1"/>
</dbReference>
<evidence type="ECO:0000256" key="6">
    <source>
        <dbReference type="ARBA" id="ARBA00047939"/>
    </source>
</evidence>
<keyword evidence="2" id="KW-0548">Nucleotidyltransferase</keyword>
<dbReference type="EC" id="2.7.7.108" evidence="5"/>
<dbReference type="PROSITE" id="PS51459">
    <property type="entry name" value="FIDO"/>
    <property type="match status" value="1"/>
</dbReference>
<evidence type="ECO:0000256" key="4">
    <source>
        <dbReference type="ARBA" id="ARBA00022840"/>
    </source>
</evidence>
<dbReference type="EMBL" id="CP071732">
    <property type="protein sequence ID" value="QTB90732.1"/>
    <property type="molecule type" value="Genomic_DNA"/>
</dbReference>
<dbReference type="Proteomes" id="UP000663729">
    <property type="component" value="Chromosome"/>
</dbReference>
<accession>A0ABX7SD75</accession>
<feature type="compositionally biased region" description="Polar residues" evidence="8">
    <location>
        <begin position="273"/>
        <end position="291"/>
    </location>
</feature>
<name>A0ABX7SD75_9BIFI</name>
<dbReference type="CDD" id="cd11586">
    <property type="entry name" value="VbhA_like"/>
    <property type="match status" value="1"/>
</dbReference>
<keyword evidence="4" id="KW-0067">ATP-binding</keyword>
<feature type="domain" description="Fido" evidence="9">
    <location>
        <begin position="97"/>
        <end position="251"/>
    </location>
</feature>
<evidence type="ECO:0000256" key="2">
    <source>
        <dbReference type="ARBA" id="ARBA00022695"/>
    </source>
</evidence>
<dbReference type="Pfam" id="PF02661">
    <property type="entry name" value="Fic"/>
    <property type="match status" value="1"/>
</dbReference>
<keyword evidence="1" id="KW-0808">Transferase</keyword>
<dbReference type="PANTHER" id="PTHR39560">
    <property type="entry name" value="PROTEIN ADENYLYLTRANSFERASE FIC-RELATED"/>
    <property type="match status" value="1"/>
</dbReference>
<dbReference type="InterPro" id="IPR003812">
    <property type="entry name" value="Fido"/>
</dbReference>
<evidence type="ECO:0000259" key="9">
    <source>
        <dbReference type="PROSITE" id="PS51459"/>
    </source>
</evidence>
<evidence type="ECO:0000256" key="5">
    <source>
        <dbReference type="ARBA" id="ARBA00034531"/>
    </source>
</evidence>